<dbReference type="CDD" id="cd01061">
    <property type="entry name" value="RNase_T2_euk"/>
    <property type="match status" value="1"/>
</dbReference>
<evidence type="ECO:0000313" key="11">
    <source>
        <dbReference type="Proteomes" id="UP000823749"/>
    </source>
</evidence>
<organism evidence="10 11">
    <name type="scientific">Rhododendron griersonianum</name>
    <dbReference type="NCBI Taxonomy" id="479676"/>
    <lineage>
        <taxon>Eukaryota</taxon>
        <taxon>Viridiplantae</taxon>
        <taxon>Streptophyta</taxon>
        <taxon>Embryophyta</taxon>
        <taxon>Tracheophyta</taxon>
        <taxon>Spermatophyta</taxon>
        <taxon>Magnoliopsida</taxon>
        <taxon>eudicotyledons</taxon>
        <taxon>Gunneridae</taxon>
        <taxon>Pentapetalae</taxon>
        <taxon>asterids</taxon>
        <taxon>Ericales</taxon>
        <taxon>Ericaceae</taxon>
        <taxon>Ericoideae</taxon>
        <taxon>Rhodoreae</taxon>
        <taxon>Rhododendron</taxon>
    </lineage>
</organism>
<dbReference type="Pfam" id="PF00445">
    <property type="entry name" value="Ribonuclease_T2"/>
    <property type="match status" value="1"/>
</dbReference>
<name>A0AAV6LQD0_9ERIC</name>
<dbReference type="GO" id="GO:0003723">
    <property type="term" value="F:RNA binding"/>
    <property type="evidence" value="ECO:0007669"/>
    <property type="project" value="InterPro"/>
</dbReference>
<dbReference type="InterPro" id="IPR033697">
    <property type="entry name" value="Ribonuclease_T2_eukaryotic"/>
</dbReference>
<evidence type="ECO:0000256" key="4">
    <source>
        <dbReference type="ARBA" id="ARBA00022759"/>
    </source>
</evidence>
<dbReference type="InterPro" id="IPR036430">
    <property type="entry name" value="RNase_T2-like_sf"/>
</dbReference>
<evidence type="ECO:0000256" key="2">
    <source>
        <dbReference type="ARBA" id="ARBA00022722"/>
    </source>
</evidence>
<dbReference type="SUPFAM" id="SSF55895">
    <property type="entry name" value="Ribonuclease Rh-like"/>
    <property type="match status" value="1"/>
</dbReference>
<dbReference type="FunFam" id="3.90.730.10:FF:000007">
    <property type="entry name" value="Ribonuclease T2"/>
    <property type="match status" value="1"/>
</dbReference>
<comment type="caution">
    <text evidence="10">The sequence shown here is derived from an EMBL/GenBank/DDBJ whole genome shotgun (WGS) entry which is preliminary data.</text>
</comment>
<evidence type="ECO:0000256" key="9">
    <source>
        <dbReference type="SAM" id="MobiDB-lite"/>
    </source>
</evidence>
<dbReference type="PANTHER" id="PTHR11240">
    <property type="entry name" value="RIBONUCLEASE T2"/>
    <property type="match status" value="1"/>
</dbReference>
<evidence type="ECO:0000256" key="6">
    <source>
        <dbReference type="ARBA" id="ARBA00023157"/>
    </source>
</evidence>
<accession>A0AAV6LQD0</accession>
<keyword evidence="11" id="KW-1185">Reference proteome</keyword>
<keyword evidence="2" id="KW-0540">Nuclease</keyword>
<dbReference type="PANTHER" id="PTHR11240:SF22">
    <property type="entry name" value="RIBONUCLEASE T2"/>
    <property type="match status" value="1"/>
</dbReference>
<keyword evidence="5" id="KW-0378">Hydrolase</keyword>
<reference evidence="10" key="1">
    <citation type="submission" date="2020-08" db="EMBL/GenBank/DDBJ databases">
        <title>Plant Genome Project.</title>
        <authorList>
            <person name="Zhang R.-G."/>
        </authorList>
    </citation>
    <scope>NUCLEOTIDE SEQUENCE</scope>
    <source>
        <strain evidence="10">WSP0</strain>
        <tissue evidence="10">Leaf</tissue>
    </source>
</reference>
<dbReference type="Proteomes" id="UP000823749">
    <property type="component" value="Chromosome 1"/>
</dbReference>
<keyword evidence="7" id="KW-0456">Lyase</keyword>
<feature type="region of interest" description="Disordered" evidence="9">
    <location>
        <begin position="1"/>
        <end position="26"/>
    </location>
</feature>
<evidence type="ECO:0000313" key="10">
    <source>
        <dbReference type="EMBL" id="KAG5567156.1"/>
    </source>
</evidence>
<dbReference type="GO" id="GO:0033897">
    <property type="term" value="F:ribonuclease T2 activity"/>
    <property type="evidence" value="ECO:0007669"/>
    <property type="project" value="InterPro"/>
</dbReference>
<comment type="similarity">
    <text evidence="1 8">Belongs to the RNase T2 family.</text>
</comment>
<dbReference type="GO" id="GO:0005576">
    <property type="term" value="C:extracellular region"/>
    <property type="evidence" value="ECO:0007669"/>
    <property type="project" value="TreeGrafter"/>
</dbReference>
<proteinExistence type="inferred from homology"/>
<feature type="compositionally biased region" description="Basic and acidic residues" evidence="9">
    <location>
        <begin position="8"/>
        <end position="19"/>
    </location>
</feature>
<evidence type="ECO:0000256" key="7">
    <source>
        <dbReference type="ARBA" id="ARBA00023239"/>
    </source>
</evidence>
<dbReference type="AlphaFoldDB" id="A0AAV6LQD0"/>
<dbReference type="GO" id="GO:0016787">
    <property type="term" value="F:hydrolase activity"/>
    <property type="evidence" value="ECO:0007669"/>
    <property type="project" value="UniProtKB-KW"/>
</dbReference>
<sequence>MWIPATEAMREKDETEKAKGQSQCGKMLRLASYEKKRSGGEQQSKPQSKDVPLELVYRYIFHFKSVLSNICCTADGLWPDYNDGSWPSCCTRSNFDIEKISTLLDDIQKYWPSLSCGSPSTCHGGKGLFWAHEVNIKKHGTCSFPVVRDEYEYFFATLNLYFKYNVTKVLSEAGYVPSNTEKYPLGGVISAIQNAFHATPSLSCSNGAVEELQICFYKDFKPRDCLIGSTTRTDVLSSASCPKYVSLPEYVSPVFTSSLRIILSKTKIIFIKSCPILSSVQFGLSLFPYLQVLKMVMPHSHGYLSMKLSETAAGLHSISWPNDTQEGNGNDVKMNNVLLKISR</sequence>
<evidence type="ECO:0000256" key="1">
    <source>
        <dbReference type="ARBA" id="ARBA00007469"/>
    </source>
</evidence>
<dbReference type="GO" id="GO:0006401">
    <property type="term" value="P:RNA catabolic process"/>
    <property type="evidence" value="ECO:0007669"/>
    <property type="project" value="TreeGrafter"/>
</dbReference>
<gene>
    <name evidence="10" type="ORF">RHGRI_002649</name>
</gene>
<keyword evidence="4" id="KW-0255">Endonuclease</keyword>
<dbReference type="EMBL" id="JACTNZ010000001">
    <property type="protein sequence ID" value="KAG5567156.1"/>
    <property type="molecule type" value="Genomic_DNA"/>
</dbReference>
<evidence type="ECO:0000256" key="8">
    <source>
        <dbReference type="RuleBase" id="RU004328"/>
    </source>
</evidence>
<evidence type="ECO:0000256" key="3">
    <source>
        <dbReference type="ARBA" id="ARBA00022729"/>
    </source>
</evidence>
<keyword evidence="6" id="KW-1015">Disulfide bond</keyword>
<protein>
    <submittedName>
        <fullName evidence="10">Uncharacterized protein</fullName>
    </submittedName>
</protein>
<keyword evidence="3" id="KW-0732">Signal</keyword>
<dbReference type="Gene3D" id="3.90.730.10">
    <property type="entry name" value="Ribonuclease T2-like"/>
    <property type="match status" value="1"/>
</dbReference>
<dbReference type="InterPro" id="IPR001568">
    <property type="entry name" value="RNase_T2-like"/>
</dbReference>
<evidence type="ECO:0000256" key="5">
    <source>
        <dbReference type="ARBA" id="ARBA00022801"/>
    </source>
</evidence>